<dbReference type="EMBL" id="AVFL01000001">
    <property type="protein sequence ID" value="EWY42834.1"/>
    <property type="molecule type" value="Genomic_DNA"/>
</dbReference>
<accession>W9HA36</accession>
<dbReference type="STRING" id="1385369.N825_01210"/>
<protein>
    <submittedName>
        <fullName evidence="1">Uncharacterized protein</fullName>
    </submittedName>
</protein>
<reference evidence="1 2" key="1">
    <citation type="submission" date="2013-08" db="EMBL/GenBank/DDBJ databases">
        <title>The genome sequence of Skermanella stibiiresistens.</title>
        <authorList>
            <person name="Zhu W."/>
            <person name="Wang G."/>
        </authorList>
    </citation>
    <scope>NUCLEOTIDE SEQUENCE [LARGE SCALE GENOMIC DNA]</scope>
    <source>
        <strain evidence="1 2">SB22</strain>
    </source>
</reference>
<evidence type="ECO:0000313" key="2">
    <source>
        <dbReference type="Proteomes" id="UP000019486"/>
    </source>
</evidence>
<keyword evidence="2" id="KW-1185">Reference proteome</keyword>
<gene>
    <name evidence="1" type="ORF">N825_01210</name>
</gene>
<sequence length="69" mass="7395">MSRGVAHDMKRRLTIIVGDDGTHQIFWPAPAEGGGQITANLFDLIGTIGMALGLGHVQLSVQLLTLVWV</sequence>
<dbReference type="AlphaFoldDB" id="W9HA36"/>
<comment type="caution">
    <text evidence="1">The sequence shown here is derived from an EMBL/GenBank/DDBJ whole genome shotgun (WGS) entry which is preliminary data.</text>
</comment>
<organism evidence="1 2">
    <name type="scientific">Skermanella stibiiresistens SB22</name>
    <dbReference type="NCBI Taxonomy" id="1385369"/>
    <lineage>
        <taxon>Bacteria</taxon>
        <taxon>Pseudomonadati</taxon>
        <taxon>Pseudomonadota</taxon>
        <taxon>Alphaproteobacteria</taxon>
        <taxon>Rhodospirillales</taxon>
        <taxon>Azospirillaceae</taxon>
        <taxon>Skermanella</taxon>
    </lineage>
</organism>
<dbReference type="Proteomes" id="UP000019486">
    <property type="component" value="Unassembled WGS sequence"/>
</dbReference>
<evidence type="ECO:0000313" key="1">
    <source>
        <dbReference type="EMBL" id="EWY42834.1"/>
    </source>
</evidence>
<proteinExistence type="predicted"/>
<name>W9HA36_9PROT</name>